<dbReference type="EMBL" id="RCHU02000005">
    <property type="protein sequence ID" value="KAL3592256.1"/>
    <property type="molecule type" value="Genomic_DNA"/>
</dbReference>
<sequence>MVDPWWSLLGAAIPAIIAGQALRMNKRRADEQRLKSARGREKSSDEIFVCERVCTSKRMLKKNCFVLINTKCLTGMIFVFGGAKVSVLGYPDPLKLLERLLYRVCRLSWIYIKFSVIYISSRNVMKYFVQNGNGKGKGN</sequence>
<evidence type="ECO:0000313" key="2">
    <source>
        <dbReference type="Proteomes" id="UP000309997"/>
    </source>
</evidence>
<protein>
    <submittedName>
        <fullName evidence="1">Uncharacterized protein</fullName>
    </submittedName>
</protein>
<accession>A0ACC4CB57</accession>
<dbReference type="Proteomes" id="UP000309997">
    <property type="component" value="Unassembled WGS sequence"/>
</dbReference>
<evidence type="ECO:0000313" key="1">
    <source>
        <dbReference type="EMBL" id="KAL3592256.1"/>
    </source>
</evidence>
<gene>
    <name evidence="1" type="ORF">D5086_010896</name>
</gene>
<name>A0ACC4CB57_POPAL</name>
<comment type="caution">
    <text evidence="1">The sequence shown here is derived from an EMBL/GenBank/DDBJ whole genome shotgun (WGS) entry which is preliminary data.</text>
</comment>
<reference evidence="1 2" key="1">
    <citation type="journal article" date="2024" name="Plant Biotechnol. J.">
        <title>Genome and CRISPR/Cas9 system of a widespread forest tree (Populus alba) in the world.</title>
        <authorList>
            <person name="Liu Y.J."/>
            <person name="Jiang P.F."/>
            <person name="Han X.M."/>
            <person name="Li X.Y."/>
            <person name="Wang H.M."/>
            <person name="Wang Y.J."/>
            <person name="Wang X.X."/>
            <person name="Zeng Q.Y."/>
        </authorList>
    </citation>
    <scope>NUCLEOTIDE SEQUENCE [LARGE SCALE GENOMIC DNA]</scope>
    <source>
        <strain evidence="2">cv. PAL-ZL1</strain>
    </source>
</reference>
<organism evidence="1 2">
    <name type="scientific">Populus alba</name>
    <name type="common">White poplar</name>
    <dbReference type="NCBI Taxonomy" id="43335"/>
    <lineage>
        <taxon>Eukaryota</taxon>
        <taxon>Viridiplantae</taxon>
        <taxon>Streptophyta</taxon>
        <taxon>Embryophyta</taxon>
        <taxon>Tracheophyta</taxon>
        <taxon>Spermatophyta</taxon>
        <taxon>Magnoliopsida</taxon>
        <taxon>eudicotyledons</taxon>
        <taxon>Gunneridae</taxon>
        <taxon>Pentapetalae</taxon>
        <taxon>rosids</taxon>
        <taxon>fabids</taxon>
        <taxon>Malpighiales</taxon>
        <taxon>Salicaceae</taxon>
        <taxon>Saliceae</taxon>
        <taxon>Populus</taxon>
    </lineage>
</organism>
<proteinExistence type="predicted"/>
<keyword evidence="2" id="KW-1185">Reference proteome</keyword>